<dbReference type="Pfam" id="PF00572">
    <property type="entry name" value="Ribosomal_L13"/>
    <property type="match status" value="1"/>
</dbReference>
<dbReference type="InterPro" id="IPR005823">
    <property type="entry name" value="Ribosomal_uL13_bac-type"/>
</dbReference>
<dbReference type="FunFam" id="3.90.1180.10:FF:000001">
    <property type="entry name" value="50S ribosomal protein L13"/>
    <property type="match status" value="1"/>
</dbReference>
<dbReference type="GO" id="GO:0017148">
    <property type="term" value="P:negative regulation of translation"/>
    <property type="evidence" value="ECO:0007669"/>
    <property type="project" value="TreeGrafter"/>
</dbReference>
<keyword evidence="8" id="KW-1185">Reference proteome</keyword>
<keyword evidence="3 6" id="KW-0689">Ribosomal protein</keyword>
<dbReference type="EMBL" id="FORX01000026">
    <property type="protein sequence ID" value="SFK45724.1"/>
    <property type="molecule type" value="Genomic_DNA"/>
</dbReference>
<dbReference type="GO" id="GO:0022625">
    <property type="term" value="C:cytosolic large ribosomal subunit"/>
    <property type="evidence" value="ECO:0007669"/>
    <property type="project" value="TreeGrafter"/>
</dbReference>
<dbReference type="SUPFAM" id="SSF52161">
    <property type="entry name" value="Ribosomal protein L13"/>
    <property type="match status" value="1"/>
</dbReference>
<proteinExistence type="inferred from homology"/>
<dbReference type="OrthoDB" id="9801330at2"/>
<evidence type="ECO:0000256" key="1">
    <source>
        <dbReference type="ARBA" id="ARBA00006227"/>
    </source>
</evidence>
<dbReference type="GO" id="GO:0006412">
    <property type="term" value="P:translation"/>
    <property type="evidence" value="ECO:0007669"/>
    <property type="project" value="UniProtKB-UniRule"/>
</dbReference>
<gene>
    <name evidence="6" type="primary">rplM</name>
    <name evidence="7" type="ORF">SAMN04488082_1261</name>
</gene>
<dbReference type="Gene3D" id="3.90.1180.10">
    <property type="entry name" value="Ribosomal protein L13"/>
    <property type="match status" value="1"/>
</dbReference>
<keyword evidence="4 6" id="KW-0687">Ribonucleoprotein</keyword>
<dbReference type="AlphaFoldDB" id="A0A1I3ZNK0"/>
<evidence type="ECO:0000256" key="5">
    <source>
        <dbReference type="ARBA" id="ARBA00035201"/>
    </source>
</evidence>
<evidence type="ECO:0000256" key="2">
    <source>
        <dbReference type="ARBA" id="ARBA00011838"/>
    </source>
</evidence>
<dbReference type="STRING" id="52560.SAMN04488082_1261"/>
<evidence type="ECO:0000256" key="3">
    <source>
        <dbReference type="ARBA" id="ARBA00022980"/>
    </source>
</evidence>
<dbReference type="PIRSF" id="PIRSF002181">
    <property type="entry name" value="Ribosomal_L13"/>
    <property type="match status" value="1"/>
</dbReference>
<dbReference type="Proteomes" id="UP000198635">
    <property type="component" value="Unassembled WGS sequence"/>
</dbReference>
<reference evidence="8" key="1">
    <citation type="submission" date="2016-10" db="EMBL/GenBank/DDBJ databases">
        <authorList>
            <person name="Varghese N."/>
            <person name="Submissions S."/>
        </authorList>
    </citation>
    <scope>NUCLEOTIDE SEQUENCE [LARGE SCALE GENOMIC DNA]</scope>
    <source>
        <strain evidence="8">DSM 5918</strain>
    </source>
</reference>
<dbReference type="GO" id="GO:0003735">
    <property type="term" value="F:structural constituent of ribosome"/>
    <property type="evidence" value="ECO:0007669"/>
    <property type="project" value="InterPro"/>
</dbReference>
<dbReference type="InterPro" id="IPR036899">
    <property type="entry name" value="Ribosomal_uL13_sf"/>
</dbReference>
<dbReference type="HAMAP" id="MF_01366">
    <property type="entry name" value="Ribosomal_uL13"/>
    <property type="match status" value="1"/>
</dbReference>
<dbReference type="RefSeq" id="WP_092189319.1">
    <property type="nucleotide sequence ID" value="NZ_FORX01000026.1"/>
</dbReference>
<comment type="similarity">
    <text evidence="1 6">Belongs to the universal ribosomal protein uL13 family.</text>
</comment>
<dbReference type="PANTHER" id="PTHR11545">
    <property type="entry name" value="RIBOSOMAL PROTEIN L13"/>
    <property type="match status" value="1"/>
</dbReference>
<evidence type="ECO:0000313" key="8">
    <source>
        <dbReference type="Proteomes" id="UP000198635"/>
    </source>
</evidence>
<accession>A0A1I3ZNK0</accession>
<evidence type="ECO:0000256" key="6">
    <source>
        <dbReference type="HAMAP-Rule" id="MF_01366"/>
    </source>
</evidence>
<dbReference type="GO" id="GO:0003729">
    <property type="term" value="F:mRNA binding"/>
    <property type="evidence" value="ECO:0007669"/>
    <property type="project" value="UniProtKB-ARBA"/>
</dbReference>
<protein>
    <recommendedName>
        <fullName evidence="5 6">Large ribosomal subunit protein uL13</fullName>
    </recommendedName>
</protein>
<dbReference type="CDD" id="cd00392">
    <property type="entry name" value="Ribosomal_L13"/>
    <property type="match status" value="1"/>
</dbReference>
<dbReference type="InterPro" id="IPR005822">
    <property type="entry name" value="Ribosomal_uL13"/>
</dbReference>
<sequence length="142" mass="16007">MKTYSPKASELTHKWYLVDAKDKVLGRLATEIATRLRGKHKAEFAPHMDNGDFIIVINADKIKVTGQKASQKTYYRYTGYVGGLRETTLEEMMVKSPETVITKAVKGMLPKSALGFQLIKKLKVYTGTEHPHQAQQPEVLDI</sequence>
<organism evidence="7 8">
    <name type="scientific">Desulfomicrobium apsheronum</name>
    <dbReference type="NCBI Taxonomy" id="52560"/>
    <lineage>
        <taxon>Bacteria</taxon>
        <taxon>Pseudomonadati</taxon>
        <taxon>Thermodesulfobacteriota</taxon>
        <taxon>Desulfovibrionia</taxon>
        <taxon>Desulfovibrionales</taxon>
        <taxon>Desulfomicrobiaceae</taxon>
        <taxon>Desulfomicrobium</taxon>
    </lineage>
</organism>
<dbReference type="PANTHER" id="PTHR11545:SF2">
    <property type="entry name" value="LARGE RIBOSOMAL SUBUNIT PROTEIN UL13M"/>
    <property type="match status" value="1"/>
</dbReference>
<name>A0A1I3ZNK0_9BACT</name>
<evidence type="ECO:0000313" key="7">
    <source>
        <dbReference type="EMBL" id="SFK45724.1"/>
    </source>
</evidence>
<evidence type="ECO:0000256" key="4">
    <source>
        <dbReference type="ARBA" id="ARBA00023274"/>
    </source>
</evidence>
<dbReference type="NCBIfam" id="TIGR01066">
    <property type="entry name" value="rplM_bact"/>
    <property type="match status" value="1"/>
</dbReference>
<comment type="subunit">
    <text evidence="2 6">Part of the 50S ribosomal subunit.</text>
</comment>
<comment type="function">
    <text evidence="6">This protein is one of the early assembly proteins of the 50S ribosomal subunit, although it is not seen to bind rRNA by itself. It is important during the early stages of 50S assembly.</text>
</comment>